<feature type="domain" description="Methyltransferase" evidence="1">
    <location>
        <begin position="53"/>
        <end position="160"/>
    </location>
</feature>
<name>A0ABW1L2T5_9PROT</name>
<dbReference type="GO" id="GO:0008168">
    <property type="term" value="F:methyltransferase activity"/>
    <property type="evidence" value="ECO:0007669"/>
    <property type="project" value="UniProtKB-KW"/>
</dbReference>
<reference evidence="2 3" key="1">
    <citation type="submission" date="2024-09" db="EMBL/GenBank/DDBJ databases">
        <authorList>
            <person name="Zhang Z.-H."/>
        </authorList>
    </citation>
    <scope>NUCLEOTIDE SEQUENCE [LARGE SCALE GENOMIC DNA]</scope>
    <source>
        <strain evidence="2 3">HHTR114</strain>
    </source>
</reference>
<dbReference type="Proteomes" id="UP001596116">
    <property type="component" value="Unassembled WGS sequence"/>
</dbReference>
<dbReference type="Pfam" id="PF13847">
    <property type="entry name" value="Methyltransf_31"/>
    <property type="match status" value="1"/>
</dbReference>
<dbReference type="Gene3D" id="3.40.50.150">
    <property type="entry name" value="Vaccinia Virus protein VP39"/>
    <property type="match status" value="1"/>
</dbReference>
<evidence type="ECO:0000313" key="2">
    <source>
        <dbReference type="EMBL" id="MFC6037583.1"/>
    </source>
</evidence>
<evidence type="ECO:0000313" key="3">
    <source>
        <dbReference type="Proteomes" id="UP001596116"/>
    </source>
</evidence>
<keyword evidence="2" id="KW-0489">Methyltransferase</keyword>
<organism evidence="2 3">
    <name type="scientific">Hyphococcus aureus</name>
    <dbReference type="NCBI Taxonomy" id="2666033"/>
    <lineage>
        <taxon>Bacteria</taxon>
        <taxon>Pseudomonadati</taxon>
        <taxon>Pseudomonadota</taxon>
        <taxon>Alphaproteobacteria</taxon>
        <taxon>Parvularculales</taxon>
        <taxon>Parvularculaceae</taxon>
        <taxon>Hyphococcus</taxon>
    </lineage>
</organism>
<dbReference type="InterPro" id="IPR029063">
    <property type="entry name" value="SAM-dependent_MTases_sf"/>
</dbReference>
<dbReference type="SUPFAM" id="SSF53335">
    <property type="entry name" value="S-adenosyl-L-methionine-dependent methyltransferases"/>
    <property type="match status" value="1"/>
</dbReference>
<keyword evidence="3" id="KW-1185">Reference proteome</keyword>
<accession>A0ABW1L2T5</accession>
<dbReference type="InterPro" id="IPR025714">
    <property type="entry name" value="Methyltranfer_dom"/>
</dbReference>
<proteinExistence type="predicted"/>
<dbReference type="PANTHER" id="PTHR43861">
    <property type="entry name" value="TRANS-ACONITATE 2-METHYLTRANSFERASE-RELATED"/>
    <property type="match status" value="1"/>
</dbReference>
<dbReference type="EMBL" id="JBHPON010000003">
    <property type="protein sequence ID" value="MFC6037583.1"/>
    <property type="molecule type" value="Genomic_DNA"/>
</dbReference>
<dbReference type="CDD" id="cd02440">
    <property type="entry name" value="AdoMet_MTases"/>
    <property type="match status" value="1"/>
</dbReference>
<keyword evidence="2" id="KW-0808">Transferase</keyword>
<gene>
    <name evidence="2" type="ORF">ACFMB1_18655</name>
</gene>
<sequence length="232" mass="25855">MNHKQPRRGKPNYKPPLSYKVLTPLYDLVIAALTRERVWRKAFIHEISPQTSDHILDIGSGTGSLALALHKAAPGIRYVGVDPDEDAVRRARKKTAKLKSSIRFEVAFFSASQAYFDEPPRKIVTSLVLHQVPVTEKQRIIQEVFQLLPVGGAIYIADYGRQSSWLMRLLFRLTVQLLDGVEDTQPNADGIIPVLLEQSGFRHVGEPDRIASATGVISIYAGEKLEQAEEGS</sequence>
<dbReference type="EC" id="2.1.1.-" evidence="2"/>
<comment type="caution">
    <text evidence="2">The sequence shown here is derived from an EMBL/GenBank/DDBJ whole genome shotgun (WGS) entry which is preliminary data.</text>
</comment>
<evidence type="ECO:0000259" key="1">
    <source>
        <dbReference type="Pfam" id="PF13847"/>
    </source>
</evidence>
<protein>
    <submittedName>
        <fullName evidence="2">Class I SAM-dependent methyltransferase</fullName>
        <ecNumber evidence="2">2.1.1.-</ecNumber>
    </submittedName>
</protein>
<dbReference type="GO" id="GO:0032259">
    <property type="term" value="P:methylation"/>
    <property type="evidence" value="ECO:0007669"/>
    <property type="project" value="UniProtKB-KW"/>
</dbReference>
<dbReference type="RefSeq" id="WP_379881025.1">
    <property type="nucleotide sequence ID" value="NZ_JBHPON010000003.1"/>
</dbReference>